<evidence type="ECO:0000256" key="1">
    <source>
        <dbReference type="ARBA" id="ARBA00022490"/>
    </source>
</evidence>
<dbReference type="Proteomes" id="UP001276902">
    <property type="component" value="Unassembled WGS sequence"/>
</dbReference>
<comment type="subcellular location">
    <subcellularLocation>
        <location evidence="5">Cytoplasm</location>
    </subcellularLocation>
</comment>
<feature type="domain" description="RimM N-terminal" evidence="6">
    <location>
        <begin position="6"/>
        <end position="87"/>
    </location>
</feature>
<gene>
    <name evidence="5 8" type="primary">rimM</name>
    <name evidence="8" type="ORF">MQE39_07005</name>
</gene>
<dbReference type="InterPro" id="IPR011961">
    <property type="entry name" value="RimM"/>
</dbReference>
<reference evidence="8" key="1">
    <citation type="submission" date="2022-03" db="EMBL/GenBank/DDBJ databases">
        <title>First case of bacteraemia caused by Dielma fastidiosa in a patient hospitalised with diverticulitis.</title>
        <authorList>
            <person name="Forman-Ankjaer B."/>
            <person name="Hvid-Jensen F."/>
            <person name="Kobel C.M."/>
            <person name="Greve T."/>
        </authorList>
    </citation>
    <scope>NUCLEOTIDE SEQUENCE</scope>
    <source>
        <strain evidence="8">AUH_DF_2021</strain>
    </source>
</reference>
<evidence type="ECO:0000259" key="7">
    <source>
        <dbReference type="Pfam" id="PF24986"/>
    </source>
</evidence>
<dbReference type="Pfam" id="PF24986">
    <property type="entry name" value="PRC_RimM"/>
    <property type="match status" value="1"/>
</dbReference>
<dbReference type="NCBIfam" id="TIGR02273">
    <property type="entry name" value="16S_RimM"/>
    <property type="match status" value="1"/>
</dbReference>
<dbReference type="InterPro" id="IPR056792">
    <property type="entry name" value="PRC_RimM"/>
</dbReference>
<dbReference type="Pfam" id="PF01782">
    <property type="entry name" value="RimM"/>
    <property type="match status" value="1"/>
</dbReference>
<evidence type="ECO:0000256" key="4">
    <source>
        <dbReference type="ARBA" id="ARBA00023186"/>
    </source>
</evidence>
<dbReference type="InterPro" id="IPR011033">
    <property type="entry name" value="PRC_barrel-like_sf"/>
</dbReference>
<evidence type="ECO:0000256" key="2">
    <source>
        <dbReference type="ARBA" id="ARBA00022517"/>
    </source>
</evidence>
<comment type="caution">
    <text evidence="8">The sequence shown here is derived from an EMBL/GenBank/DDBJ whole genome shotgun (WGS) entry which is preliminary data.</text>
</comment>
<evidence type="ECO:0000259" key="6">
    <source>
        <dbReference type="Pfam" id="PF01782"/>
    </source>
</evidence>
<keyword evidence="3 5" id="KW-0698">rRNA processing</keyword>
<organism evidence="8 9">
    <name type="scientific">Dielma fastidiosa</name>
    <dbReference type="NCBI Taxonomy" id="1034346"/>
    <lineage>
        <taxon>Bacteria</taxon>
        <taxon>Bacillati</taxon>
        <taxon>Bacillota</taxon>
        <taxon>Erysipelotrichia</taxon>
        <taxon>Erysipelotrichales</taxon>
        <taxon>Erysipelotrichaceae</taxon>
        <taxon>Dielma</taxon>
    </lineage>
</organism>
<dbReference type="GO" id="GO:0005840">
    <property type="term" value="C:ribosome"/>
    <property type="evidence" value="ECO:0007669"/>
    <property type="project" value="InterPro"/>
</dbReference>
<dbReference type="InterPro" id="IPR002676">
    <property type="entry name" value="RimM_N"/>
</dbReference>
<evidence type="ECO:0000256" key="3">
    <source>
        <dbReference type="ARBA" id="ARBA00022552"/>
    </source>
</evidence>
<name>A0AB35URX0_9FIRM</name>
<dbReference type="GO" id="GO:0006364">
    <property type="term" value="P:rRNA processing"/>
    <property type="evidence" value="ECO:0007669"/>
    <property type="project" value="UniProtKB-UniRule"/>
</dbReference>
<dbReference type="GO" id="GO:0042274">
    <property type="term" value="P:ribosomal small subunit biogenesis"/>
    <property type="evidence" value="ECO:0007669"/>
    <property type="project" value="UniProtKB-UniRule"/>
</dbReference>
<sequence>MMQIEIGKIINTHGIKGELKIISSTDFEEERFAVGNTVNIQFGKELVPMEVASFRRHKGCLLVAFKDLLNINFVEKYKGCVISVDSDELQKLDEDEVYFYQLLDCQVVDEEENELGKVVEIIETLAHDTLRVRNVEGKEVLIPYVDAFIVDVDVELKKIVVHVIEGLL</sequence>
<dbReference type="Gene3D" id="2.30.30.240">
    <property type="entry name" value="PRC-barrel domain"/>
    <property type="match status" value="1"/>
</dbReference>
<protein>
    <recommendedName>
        <fullName evidence="5">Ribosome maturation factor RimM</fullName>
    </recommendedName>
</protein>
<comment type="function">
    <text evidence="5">An accessory protein needed during the final step in the assembly of 30S ribosomal subunit, possibly for assembly of the head region. Essential for efficient processing of 16S rRNA. May be needed both before and after RbfA during the maturation of 16S rRNA. It has affinity for free ribosomal 30S subunits but not for 70S ribosomes.</text>
</comment>
<accession>A0AB35URX0</accession>
<comment type="domain">
    <text evidence="5">The PRC barrel domain binds ribosomal protein uS19.</text>
</comment>
<evidence type="ECO:0000313" key="8">
    <source>
        <dbReference type="EMBL" id="MDY5167860.1"/>
    </source>
</evidence>
<keyword evidence="1 5" id="KW-0963">Cytoplasm</keyword>
<dbReference type="HAMAP" id="MF_00014">
    <property type="entry name" value="Ribosome_mat_RimM"/>
    <property type="match status" value="1"/>
</dbReference>
<dbReference type="InterPro" id="IPR009000">
    <property type="entry name" value="Transl_B-barrel_sf"/>
</dbReference>
<evidence type="ECO:0000313" key="9">
    <source>
        <dbReference type="Proteomes" id="UP001276902"/>
    </source>
</evidence>
<dbReference type="AlphaFoldDB" id="A0AB35URX0"/>
<dbReference type="RefSeq" id="WP_320883398.1">
    <property type="nucleotide sequence ID" value="NZ_BAABZA010000001.1"/>
</dbReference>
<proteinExistence type="inferred from homology"/>
<dbReference type="Gene3D" id="2.40.30.60">
    <property type="entry name" value="RimM"/>
    <property type="match status" value="1"/>
</dbReference>
<dbReference type="SUPFAM" id="SSF50447">
    <property type="entry name" value="Translation proteins"/>
    <property type="match status" value="1"/>
</dbReference>
<evidence type="ECO:0000256" key="5">
    <source>
        <dbReference type="HAMAP-Rule" id="MF_00014"/>
    </source>
</evidence>
<comment type="subunit">
    <text evidence="5">Binds ribosomal protein uS19.</text>
</comment>
<dbReference type="GO" id="GO:0043022">
    <property type="term" value="F:ribosome binding"/>
    <property type="evidence" value="ECO:0007669"/>
    <property type="project" value="InterPro"/>
</dbReference>
<feature type="domain" description="Ribosome maturation factor RimM PRC barrel" evidence="7">
    <location>
        <begin position="101"/>
        <end position="166"/>
    </location>
</feature>
<dbReference type="EMBL" id="JALDAW010000011">
    <property type="protein sequence ID" value="MDY5167860.1"/>
    <property type="molecule type" value="Genomic_DNA"/>
</dbReference>
<dbReference type="SUPFAM" id="SSF50346">
    <property type="entry name" value="PRC-barrel domain"/>
    <property type="match status" value="1"/>
</dbReference>
<dbReference type="GO" id="GO:0005737">
    <property type="term" value="C:cytoplasm"/>
    <property type="evidence" value="ECO:0007669"/>
    <property type="project" value="UniProtKB-SubCell"/>
</dbReference>
<dbReference type="PANTHER" id="PTHR33692">
    <property type="entry name" value="RIBOSOME MATURATION FACTOR RIMM"/>
    <property type="match status" value="1"/>
</dbReference>
<dbReference type="InterPro" id="IPR036976">
    <property type="entry name" value="RimM_N_sf"/>
</dbReference>
<keyword evidence="2 5" id="KW-0690">Ribosome biogenesis</keyword>
<keyword evidence="4 5" id="KW-0143">Chaperone</keyword>
<dbReference type="PANTHER" id="PTHR33692:SF1">
    <property type="entry name" value="RIBOSOME MATURATION FACTOR RIMM"/>
    <property type="match status" value="1"/>
</dbReference>
<comment type="similarity">
    <text evidence="5">Belongs to the RimM family.</text>
</comment>